<evidence type="ECO:0000313" key="12">
    <source>
        <dbReference type="Proteomes" id="UP001458880"/>
    </source>
</evidence>
<dbReference type="Proteomes" id="UP001458880">
    <property type="component" value="Unassembled WGS sequence"/>
</dbReference>
<dbReference type="Gene3D" id="3.80.10.10">
    <property type="entry name" value="Ribonuclease Inhibitor"/>
    <property type="match status" value="1"/>
</dbReference>
<dbReference type="PANTHER" id="PTHR18849">
    <property type="entry name" value="LEUCINE RICH REPEAT PROTEIN"/>
    <property type="match status" value="1"/>
</dbReference>
<keyword evidence="12" id="KW-1185">Reference proteome</keyword>
<dbReference type="Pfam" id="PF14580">
    <property type="entry name" value="LRR_9"/>
    <property type="match status" value="1"/>
</dbReference>
<feature type="compositionally biased region" description="Basic and acidic residues" evidence="9">
    <location>
        <begin position="211"/>
        <end position="236"/>
    </location>
</feature>
<dbReference type="PANTHER" id="PTHR18849:SF0">
    <property type="entry name" value="CILIA- AND FLAGELLA-ASSOCIATED PROTEIN 410-RELATED"/>
    <property type="match status" value="1"/>
</dbReference>
<sequence>MVRITEELIRKKSEHNEGIIGTLEELSLHQENVEKIEHLGNWCKNLEILYLQSNLIAKIENLHKLKKLVYLNLAINNIEKIENLERCESLEKLDLTLNFIGDIKSVLSLKSNSNLKHLYLTGNPCTDFADYRNYVIAHLTQLETLDNKEIKKSEVITALQRLDEIEKSAFKDQRKYQDFRRLQRERLSEVDYNISDEDFWKSTSEHAPEVRIEMAKRSRRSQDSSDNEKKGKEKRGVSLFAKDGRPLNVNQAKLNFKFSDEDPKELILDIGIYKYLDTNLIDVDLQPIFVKLTVKGKVFQFVLPEEICTDKSTAQRSQTTGRLVIRMPKVKYNPLFAKKPTVQKIKDEFVEKDDQENKSQEEKSVRREYLEVQPEKTLMERMSNLCSKEKSDVPPLEFF</sequence>
<reference evidence="11 12" key="1">
    <citation type="journal article" date="2024" name="BMC Genomics">
        <title>De novo assembly and annotation of Popillia japonica's genome with initial clues to its potential as an invasive pest.</title>
        <authorList>
            <person name="Cucini C."/>
            <person name="Boschi S."/>
            <person name="Funari R."/>
            <person name="Cardaioli E."/>
            <person name="Iannotti N."/>
            <person name="Marturano G."/>
            <person name="Paoli F."/>
            <person name="Bruttini M."/>
            <person name="Carapelli A."/>
            <person name="Frati F."/>
            <person name="Nardi F."/>
        </authorList>
    </citation>
    <scope>NUCLEOTIDE SEQUENCE [LARGE SCALE GENOMIC DNA]</scope>
    <source>
        <strain evidence="11">DMR45628</strain>
    </source>
</reference>
<comment type="subcellular location">
    <subcellularLocation>
        <location evidence="1">Cell projection</location>
        <location evidence="1">Cilium</location>
    </subcellularLocation>
    <subcellularLocation>
        <location evidence="2">Cytoplasm</location>
    </subcellularLocation>
</comment>
<dbReference type="EMBL" id="JASPKY010000218">
    <property type="protein sequence ID" value="KAK9719593.1"/>
    <property type="molecule type" value="Genomic_DNA"/>
</dbReference>
<dbReference type="InterPro" id="IPR001611">
    <property type="entry name" value="Leu-rich_rpt"/>
</dbReference>
<evidence type="ECO:0000256" key="9">
    <source>
        <dbReference type="SAM" id="MobiDB-lite"/>
    </source>
</evidence>
<keyword evidence="4" id="KW-0433">Leucine-rich repeat</keyword>
<feature type="domain" description="Dynein axonemal assembly factor 11-like CS" evidence="10">
    <location>
        <begin position="216"/>
        <end position="329"/>
    </location>
</feature>
<evidence type="ECO:0000256" key="1">
    <source>
        <dbReference type="ARBA" id="ARBA00004138"/>
    </source>
</evidence>
<dbReference type="GO" id="GO:0036158">
    <property type="term" value="P:outer dynein arm assembly"/>
    <property type="evidence" value="ECO:0007669"/>
    <property type="project" value="TreeGrafter"/>
</dbReference>
<dbReference type="GO" id="GO:0005929">
    <property type="term" value="C:cilium"/>
    <property type="evidence" value="ECO:0007669"/>
    <property type="project" value="UniProtKB-SubCell"/>
</dbReference>
<dbReference type="SUPFAM" id="SSF52058">
    <property type="entry name" value="L domain-like"/>
    <property type="match status" value="1"/>
</dbReference>
<accession>A0AAW1KK13</accession>
<evidence type="ECO:0000256" key="4">
    <source>
        <dbReference type="ARBA" id="ARBA00022614"/>
    </source>
</evidence>
<evidence type="ECO:0000313" key="11">
    <source>
        <dbReference type="EMBL" id="KAK9719593.1"/>
    </source>
</evidence>
<keyword evidence="3" id="KW-0963">Cytoplasm</keyword>
<evidence type="ECO:0000256" key="7">
    <source>
        <dbReference type="ARBA" id="ARBA00023273"/>
    </source>
</evidence>
<dbReference type="InterPro" id="IPR032675">
    <property type="entry name" value="LRR_dom_sf"/>
</dbReference>
<comment type="similarity">
    <text evidence="8">Belongs to the tilB family.</text>
</comment>
<evidence type="ECO:0000256" key="8">
    <source>
        <dbReference type="ARBA" id="ARBA00049982"/>
    </source>
</evidence>
<organism evidence="11 12">
    <name type="scientific">Popillia japonica</name>
    <name type="common">Japanese beetle</name>
    <dbReference type="NCBI Taxonomy" id="7064"/>
    <lineage>
        <taxon>Eukaryota</taxon>
        <taxon>Metazoa</taxon>
        <taxon>Ecdysozoa</taxon>
        <taxon>Arthropoda</taxon>
        <taxon>Hexapoda</taxon>
        <taxon>Insecta</taxon>
        <taxon>Pterygota</taxon>
        <taxon>Neoptera</taxon>
        <taxon>Endopterygota</taxon>
        <taxon>Coleoptera</taxon>
        <taxon>Polyphaga</taxon>
        <taxon>Scarabaeiformia</taxon>
        <taxon>Scarabaeidae</taxon>
        <taxon>Rutelinae</taxon>
        <taxon>Popillia</taxon>
    </lineage>
</organism>
<keyword evidence="5" id="KW-0677">Repeat</keyword>
<dbReference type="AlphaFoldDB" id="A0AAW1KK13"/>
<evidence type="ECO:0000256" key="6">
    <source>
        <dbReference type="ARBA" id="ARBA00023069"/>
    </source>
</evidence>
<evidence type="ECO:0000256" key="3">
    <source>
        <dbReference type="ARBA" id="ARBA00022490"/>
    </source>
</evidence>
<proteinExistence type="inferred from homology"/>
<dbReference type="Pfam" id="PF23602">
    <property type="entry name" value="CS_DNAAF11_C"/>
    <property type="match status" value="1"/>
</dbReference>
<feature type="region of interest" description="Disordered" evidence="9">
    <location>
        <begin position="211"/>
        <end position="237"/>
    </location>
</feature>
<keyword evidence="7" id="KW-0966">Cell projection</keyword>
<name>A0AAW1KK13_POPJA</name>
<evidence type="ECO:0000256" key="5">
    <source>
        <dbReference type="ARBA" id="ARBA00022737"/>
    </source>
</evidence>
<comment type="caution">
    <text evidence="11">The sequence shown here is derived from an EMBL/GenBank/DDBJ whole genome shotgun (WGS) entry which is preliminary data.</text>
</comment>
<dbReference type="SMART" id="SM00365">
    <property type="entry name" value="LRR_SD22"/>
    <property type="match status" value="2"/>
</dbReference>
<dbReference type="InterPro" id="IPR056496">
    <property type="entry name" value="CS_DNAAF11_C"/>
</dbReference>
<evidence type="ECO:0000259" key="10">
    <source>
        <dbReference type="Pfam" id="PF23602"/>
    </source>
</evidence>
<dbReference type="FunFam" id="3.80.10.10:FF:000052">
    <property type="entry name" value="Leucine rich repeat containing 6"/>
    <property type="match status" value="1"/>
</dbReference>
<keyword evidence="6" id="KW-0969">Cilium</keyword>
<dbReference type="GO" id="GO:0005737">
    <property type="term" value="C:cytoplasm"/>
    <property type="evidence" value="ECO:0007669"/>
    <property type="project" value="UniProtKB-SubCell"/>
</dbReference>
<gene>
    <name evidence="11" type="ORF">QE152_g22606</name>
</gene>
<dbReference type="PROSITE" id="PS51450">
    <property type="entry name" value="LRR"/>
    <property type="match status" value="3"/>
</dbReference>
<protein>
    <recommendedName>
        <fullName evidence="10">Dynein axonemal assembly factor 11-like CS domain-containing protein</fullName>
    </recommendedName>
</protein>
<evidence type="ECO:0000256" key="2">
    <source>
        <dbReference type="ARBA" id="ARBA00004496"/>
    </source>
</evidence>